<reference evidence="8 9" key="1">
    <citation type="submission" date="2021-07" db="EMBL/GenBank/DDBJ databases">
        <title>Sphingomonas sp.</title>
        <authorList>
            <person name="Feng G."/>
            <person name="Li J."/>
            <person name="Pan M."/>
        </authorList>
    </citation>
    <scope>NUCLEOTIDE SEQUENCE [LARGE SCALE GENOMIC DNA]</scope>
    <source>
        <strain evidence="8 9">RRHST34</strain>
    </source>
</reference>
<evidence type="ECO:0000256" key="6">
    <source>
        <dbReference type="ARBA" id="ARBA00023211"/>
    </source>
</evidence>
<dbReference type="PROSITE" id="PS51462">
    <property type="entry name" value="NUDIX"/>
    <property type="match status" value="1"/>
</dbReference>
<comment type="caution">
    <text evidence="8">The sequence shown here is derived from an EMBL/GenBank/DDBJ whole genome shotgun (WGS) entry which is preliminary data.</text>
</comment>
<evidence type="ECO:0000256" key="1">
    <source>
        <dbReference type="ARBA" id="ARBA00001936"/>
    </source>
</evidence>
<evidence type="ECO:0000256" key="5">
    <source>
        <dbReference type="ARBA" id="ARBA00022842"/>
    </source>
</evidence>
<evidence type="ECO:0000256" key="4">
    <source>
        <dbReference type="ARBA" id="ARBA00022801"/>
    </source>
</evidence>
<keyword evidence="4" id="KW-0378">Hydrolase</keyword>
<name>A0ABS7BJX8_9SPHN</name>
<dbReference type="PANTHER" id="PTHR12318:SF0">
    <property type="entry name" value="ACYL-COENZYME A DIPHOSPHATASE NUDT19"/>
    <property type="match status" value="1"/>
</dbReference>
<proteinExistence type="predicted"/>
<dbReference type="InterPro" id="IPR039121">
    <property type="entry name" value="NUDT19"/>
</dbReference>
<dbReference type="SUPFAM" id="SSF55811">
    <property type="entry name" value="Nudix"/>
    <property type="match status" value="1"/>
</dbReference>
<evidence type="ECO:0000313" key="8">
    <source>
        <dbReference type="EMBL" id="MBW6529920.1"/>
    </source>
</evidence>
<keyword evidence="3" id="KW-0479">Metal-binding</keyword>
<gene>
    <name evidence="8" type="ORF">KZ820_04170</name>
</gene>
<keyword evidence="6" id="KW-0464">Manganese</keyword>
<evidence type="ECO:0000256" key="2">
    <source>
        <dbReference type="ARBA" id="ARBA00001946"/>
    </source>
</evidence>
<comment type="cofactor">
    <cofactor evidence="1">
        <name>Mn(2+)</name>
        <dbReference type="ChEBI" id="CHEBI:29035"/>
    </cofactor>
</comment>
<dbReference type="PANTHER" id="PTHR12318">
    <property type="entry name" value="TESTOSTERONE-REGULATED PROTEIN RP2"/>
    <property type="match status" value="1"/>
</dbReference>
<dbReference type="RefSeq" id="WP_219747378.1">
    <property type="nucleotide sequence ID" value="NZ_JAHXZN010000001.1"/>
</dbReference>
<keyword evidence="9" id="KW-1185">Reference proteome</keyword>
<comment type="cofactor">
    <cofactor evidence="2">
        <name>Mg(2+)</name>
        <dbReference type="ChEBI" id="CHEBI:18420"/>
    </cofactor>
</comment>
<keyword evidence="5" id="KW-0460">Magnesium</keyword>
<accession>A0ABS7BJX8</accession>
<evidence type="ECO:0000313" key="9">
    <source>
        <dbReference type="Proteomes" id="UP000759103"/>
    </source>
</evidence>
<dbReference type="EMBL" id="JAHXZN010000001">
    <property type="protein sequence ID" value="MBW6529920.1"/>
    <property type="molecule type" value="Genomic_DNA"/>
</dbReference>
<evidence type="ECO:0000256" key="3">
    <source>
        <dbReference type="ARBA" id="ARBA00022723"/>
    </source>
</evidence>
<dbReference type="InterPro" id="IPR000086">
    <property type="entry name" value="NUDIX_hydrolase_dom"/>
</dbReference>
<dbReference type="InterPro" id="IPR015797">
    <property type="entry name" value="NUDIX_hydrolase-like_dom_sf"/>
</dbReference>
<dbReference type="Gene3D" id="3.90.79.10">
    <property type="entry name" value="Nucleoside Triphosphate Pyrophosphohydrolase"/>
    <property type="match status" value="1"/>
</dbReference>
<dbReference type="Proteomes" id="UP000759103">
    <property type="component" value="Unassembled WGS sequence"/>
</dbReference>
<feature type="domain" description="Nudix hydrolase" evidence="7">
    <location>
        <begin position="12"/>
        <end position="194"/>
    </location>
</feature>
<protein>
    <submittedName>
        <fullName evidence="8">NUDIX domain-containing protein</fullName>
    </submittedName>
</protein>
<sequence>MIDPDDDATLPPAIPAATLIVFRDRAGLPPELLLVERSPRLAFAPGATVFPGGRVDPGDVAFADALGPNAPADAAARIAAIRETIEETGVAIGVAAPASVDPIRAALRHGAALREALGGSALDLGQLVPFAHWRPREHHARVFDALFYLARLPIDALPARVDSTENVRLDWASARETLDAAARGERTLIFPTRRNLERLAQFANYDEAVAHARATPVRRITPWIEPRDGVDHLCIPDDLGYPITAEPVAVVRRD</sequence>
<organism evidence="8 9">
    <name type="scientific">Sphingomonas citri</name>
    <dbReference type="NCBI Taxonomy" id="2862499"/>
    <lineage>
        <taxon>Bacteria</taxon>
        <taxon>Pseudomonadati</taxon>
        <taxon>Pseudomonadota</taxon>
        <taxon>Alphaproteobacteria</taxon>
        <taxon>Sphingomonadales</taxon>
        <taxon>Sphingomonadaceae</taxon>
        <taxon>Sphingomonas</taxon>
    </lineage>
</organism>
<evidence type="ECO:0000259" key="7">
    <source>
        <dbReference type="PROSITE" id="PS51462"/>
    </source>
</evidence>